<feature type="region of interest" description="Disordered" evidence="2">
    <location>
        <begin position="1357"/>
        <end position="1379"/>
    </location>
</feature>
<evidence type="ECO:0000256" key="1">
    <source>
        <dbReference type="PROSITE-ProRule" id="PRU00087"/>
    </source>
</evidence>
<protein>
    <submittedName>
        <fullName evidence="3">Uncharacterized protein</fullName>
    </submittedName>
</protein>
<sequence length="2645" mass="284869">MADTTGDEMATISDTGISAMESAVQSLLDASQNDLGFPTAPAPPGGGPVKPASQTLTYYFKAEASIGLREKWTVFEGLTLEEVSLTLGVAKIGGQPGRPPRRSMRVDLSAVAQIGDLALRVTGAIPSLTQDGQIDFLLRLETRSALDSFLPNAVIHTLTRTEDWNSVTANVDQDVTAQVATDTQDGVSFATDALVHVRRDPSGSFFLKELGISFDGDLDWTVISDRLELSNISLGLLLSRDTPTSSWRKMFAFDGLFNYNETITIQAEGTLDLGDKESKLTVDIRASYFSQAAALDVLNKSTGGVVDASKVLTHLPEDVLLESAKPDPFRATLELTKTGAVGQWLVRDASLTIEWGQMFWSPIRGSGLENSLILESLFFRIHAYRSADGTSSETPALEYEGYFGGTLTFFGTPFIALVRLQDNLIILECSSGRPNHAFSLQELASDELLNPPQTTTKAKTRDLSSVLRVPDCVPVDLDWAQEMCYGSDKTCVLTFSQSELVRLQLKASLGQAWKVSPNLTIDDMGMYFDITSPLQADSSYLGYAYGSFTLPSISTTIYAFVGGVSDSTLSRFWVHLSAKYTDPNGGLDQEPQVVFSDSKMMGTAAPTDGWEFPDSMSAIPRVADALTDPTSLKAEMNLLVSQKDISAPESEWVDSETKLEAIAAELSVTGTWEIFSGVTLESLSLRVLGIPTWDKSGTRLGSYEAAITGRLAASMLGSSGYTVEISGQFQHREASPGDTLQTFVASVEMYKDTRGNTATLREFLGLPLFGSSGLDPSQDQSASAIPNSMKKPADLLAGPAASCSLVVSREKEKAWVLESIRATISSGPWEIIKDTITVVDSSLVLVVTKPRDDELRRIQFMANVTVRIGTSVTLTGSVVVVKGPTGTVLTLALTAQSGSIQDCLTTLTGTSTTMPPQCPVGLDDGKLNFALELICSAPASNPTNFSVDKITATLAILGGRDWNLGPVRIALLSFAATIVMPRDGKPTTTAVTFFGSMALSGQDRSVNVILTYLTPILSLSISSSTSFNDVVPTFVPGGMSALQPPSLPRVSTFDDYASRNTAGMLATFSFIGGTWTAESLELFLENSEAEWVFSRNILTANKFKFSFVVTKPTSSSRAAKVVLSVTFNYFAPKSRLPPGKTLAPLPCNLIATRSHLKAVMDTSSCTIPSFVYIATGGILLLPDFMDWPVITPQTLSLYFDWDRGTGGFQAVCGDWNLIDVLPHIGNIRRVTLEASLSRMGGRVQPAGKISGIVTVLLVPVSIAYDLVTGEFTIYGINPKKVIELAKKLYETVKNILEVAKIIADIAEFAEIASAAAEVFGFFVSVGVALGAAGNAVMMAFDVSTHASGGKGWAGASATTGNARAVPSQDDPSSNWDDTDTGADKSAGYLVVGGSLLSAGPGGEDVDLVVYPKTKLGTSLRVDPVGLVLKLYVGDNRTAGADITPTWTPMLDGFRASLKRPSDLVIGTTLEVSCRLSEETTLKREFPNRAQPEKSRFDLVKSKLVIPKEMEYGKEHILELYPRDQLGQPILGAHLFERVDVSVQETPTSGKGPLYDSERGFRQRNDCLLLPFTLPAPGEYGFRFTSSTSGMSRTEMFKGIKTAHAKHSTAYGPGLCSGPAKEATSFSIQLRDQGGLPFFPPRQAANDGDGNMPDSLNLSVILHDPATQGQDVKLGKPLHWTSDGSDSISVKYTRPETLGTYHILITINGVSLSGADPIEIDTTAQTVAASVSTSVLKVWTQSHKDAVAPVFAVGDTVTARVSVYDGATPSRRFRNASNISASEIPVIQWPEGFSVTDATTETSVDGVVTFRSTIGSSLLNAKDIKIVVTGKDSSAGQQVAGSPFSINEIKPARHAAKIRVYGTGLTQMGHRDSVQIRVSATDQYGASWSVDVHRDMAIQVFSDSGELIASSDTDDAAADPGSAPVFTYTSPGTGGHSVILIERKGDSQFPAQLHRVPLEPAVTAWPDAGESFMVWDEIVKEGLSTATLYVCDGDGDRYRKGGDYIRVLSGIEKASILTASITDNLDGSYTLKMLMPAEAFVKPGLGLNVLLNNEHVKGSPFSFPLAPLPIVKAHIASLSTVGVVPQGKLQTVTVACMDQDNKPILEGTPSIEGYLIPVGRKEDGSMDGGLIPCSSVGWMPGSGYMLSYTIPLSSQPTEVTKHDLFVFVNSRPVDDTSIRIESVGDNLEDIKELDDNVFAHSIVHHSISMITSSSLRLTQTGRWNLKRSTEDGTMEWLFNDRAAPSGEDVVTLAFQPPEESKMTDTWLENGFFFAFDFAVHADSGSTYSASLSPIDNRDLGGSADKGTSLLRMDCDTNVYPTSFSRWHRVNWLNDQDAMDLTKPNPIAFLYLLSPDSKSYTQYIFWRGIRIAHTSWARRVDPATGGTNIPKIGLTFSTRSQLPTVVTISNITTIPSYCKIHPSPMPEPDLSSQNDILLSAPWASSFVTSGTFTKSNGEQITGGVLGPKGLLVDGTPPSNDPSFLGGESLNLTDSFRYQQQPALTATTGWPMYSIQIYYLSIDKWHPRAPKPADPKPAEDLKPYIFFGYFHSVDPSTGRYIWLEKWSSEIKGNSTALAGLYIGTGQMNTVVVVQGYQSQTVFVNGLAAPELRVTVAPVLAPQFRSGWVDVRWHGVRAVPGVPRLEGRD</sequence>
<dbReference type="InterPro" id="IPR013783">
    <property type="entry name" value="Ig-like_fold"/>
</dbReference>
<keyword evidence="4" id="KW-1185">Reference proteome</keyword>
<evidence type="ECO:0000256" key="2">
    <source>
        <dbReference type="SAM" id="MobiDB-lite"/>
    </source>
</evidence>
<name>A0AAJ0F4U5_9PEZI</name>
<dbReference type="EMBL" id="MU839837">
    <property type="protein sequence ID" value="KAK1753792.1"/>
    <property type="molecule type" value="Genomic_DNA"/>
</dbReference>
<accession>A0AAJ0F4U5</accession>
<dbReference type="InterPro" id="IPR017868">
    <property type="entry name" value="Filamin/ABP280_repeat-like"/>
</dbReference>
<evidence type="ECO:0000313" key="3">
    <source>
        <dbReference type="EMBL" id="KAK1753792.1"/>
    </source>
</evidence>
<reference evidence="3" key="1">
    <citation type="submission" date="2023-06" db="EMBL/GenBank/DDBJ databases">
        <title>Genome-scale phylogeny and comparative genomics of the fungal order Sordariales.</title>
        <authorList>
            <consortium name="Lawrence Berkeley National Laboratory"/>
            <person name="Hensen N."/>
            <person name="Bonometti L."/>
            <person name="Westerberg I."/>
            <person name="Brannstrom I.O."/>
            <person name="Guillou S."/>
            <person name="Cros-Aarteil S."/>
            <person name="Calhoun S."/>
            <person name="Haridas S."/>
            <person name="Kuo A."/>
            <person name="Mondo S."/>
            <person name="Pangilinan J."/>
            <person name="Riley R."/>
            <person name="Labutti K."/>
            <person name="Andreopoulos B."/>
            <person name="Lipzen A."/>
            <person name="Chen C."/>
            <person name="Yanf M."/>
            <person name="Daum C."/>
            <person name="Ng V."/>
            <person name="Clum A."/>
            <person name="Steindorff A."/>
            <person name="Ohm R."/>
            <person name="Martin F."/>
            <person name="Silar P."/>
            <person name="Natvig D."/>
            <person name="Lalanne C."/>
            <person name="Gautier V."/>
            <person name="Ament-Velasquez S.L."/>
            <person name="Kruys A."/>
            <person name="Hutchinson M.I."/>
            <person name="Powell A.J."/>
            <person name="Barry K."/>
            <person name="Miller A.N."/>
            <person name="Grigoriev I.V."/>
            <person name="Debuchy R."/>
            <person name="Gladieux P."/>
            <person name="Thoren M.H."/>
            <person name="Johannesson H."/>
        </authorList>
    </citation>
    <scope>NUCLEOTIDE SEQUENCE</scope>
    <source>
        <strain evidence="3">PSN4</strain>
    </source>
</reference>
<evidence type="ECO:0000313" key="4">
    <source>
        <dbReference type="Proteomes" id="UP001239445"/>
    </source>
</evidence>
<dbReference type="PROSITE" id="PS50194">
    <property type="entry name" value="FILAMIN_REPEAT"/>
    <property type="match status" value="1"/>
</dbReference>
<dbReference type="Proteomes" id="UP001239445">
    <property type="component" value="Unassembled WGS sequence"/>
</dbReference>
<proteinExistence type="predicted"/>
<comment type="caution">
    <text evidence="3">The sequence shown here is derived from an EMBL/GenBank/DDBJ whole genome shotgun (WGS) entry which is preliminary data.</text>
</comment>
<organism evidence="3 4">
    <name type="scientific">Echria macrotheca</name>
    <dbReference type="NCBI Taxonomy" id="438768"/>
    <lineage>
        <taxon>Eukaryota</taxon>
        <taxon>Fungi</taxon>
        <taxon>Dikarya</taxon>
        <taxon>Ascomycota</taxon>
        <taxon>Pezizomycotina</taxon>
        <taxon>Sordariomycetes</taxon>
        <taxon>Sordariomycetidae</taxon>
        <taxon>Sordariales</taxon>
        <taxon>Schizotheciaceae</taxon>
        <taxon>Echria</taxon>
    </lineage>
</organism>
<feature type="repeat" description="Filamin" evidence="1">
    <location>
        <begin position="1599"/>
        <end position="1721"/>
    </location>
</feature>
<gene>
    <name evidence="3" type="ORF">QBC47DRAFT_415542</name>
</gene>
<dbReference type="Gene3D" id="2.60.40.10">
    <property type="entry name" value="Immunoglobulins"/>
    <property type="match status" value="2"/>
</dbReference>